<dbReference type="InterPro" id="IPR051067">
    <property type="entry name" value="NHER"/>
</dbReference>
<dbReference type="EMBL" id="UXUI01010655">
    <property type="protein sequence ID" value="VDD95482.1"/>
    <property type="molecule type" value="Genomic_DNA"/>
</dbReference>
<dbReference type="WBParaSite" id="EVEC_0001090801-mRNA-1">
    <property type="protein sequence ID" value="EVEC_0001090801-mRNA-1"/>
    <property type="gene ID" value="EVEC_0001090801"/>
</dbReference>
<dbReference type="AlphaFoldDB" id="A0A0N4VJ87"/>
<dbReference type="OrthoDB" id="10007415at2759"/>
<dbReference type="InterPro" id="IPR001478">
    <property type="entry name" value="PDZ"/>
</dbReference>
<proteinExistence type="predicted"/>
<evidence type="ECO:0000259" key="4">
    <source>
        <dbReference type="PROSITE" id="PS50106"/>
    </source>
</evidence>
<evidence type="ECO:0000256" key="1">
    <source>
        <dbReference type="ARBA" id="ARBA00004236"/>
    </source>
</evidence>
<evidence type="ECO:0000256" key="3">
    <source>
        <dbReference type="ARBA" id="ARBA00022737"/>
    </source>
</evidence>
<dbReference type="InterPro" id="IPR036034">
    <property type="entry name" value="PDZ_sf"/>
</dbReference>
<dbReference type="Proteomes" id="UP000274131">
    <property type="component" value="Unassembled WGS sequence"/>
</dbReference>
<keyword evidence="2" id="KW-1003">Cell membrane</keyword>
<accession>A0A0N4VJ87</accession>
<dbReference type="GO" id="GO:0043495">
    <property type="term" value="F:protein-membrane adaptor activity"/>
    <property type="evidence" value="ECO:0007669"/>
    <property type="project" value="TreeGrafter"/>
</dbReference>
<dbReference type="CDD" id="cd06768">
    <property type="entry name" value="PDZ_NHERF-like"/>
    <property type="match status" value="2"/>
</dbReference>
<name>A0A0N4VJ87_ENTVE</name>
<evidence type="ECO:0000256" key="2">
    <source>
        <dbReference type="ARBA" id="ARBA00022475"/>
    </source>
</evidence>
<gene>
    <name evidence="5" type="ORF">EVEC_LOCUS10233</name>
</gene>
<dbReference type="GO" id="GO:0072659">
    <property type="term" value="P:protein localization to plasma membrane"/>
    <property type="evidence" value="ECO:0007669"/>
    <property type="project" value="TreeGrafter"/>
</dbReference>
<sequence length="246" mass="27449">MYQEYGYNLHAEKGKQQFIGTVDENSPAAKAGLRSGDRIYAVNGQNIVGESHRQVVQKIKENPLRCELLVISEEGAEWYKEHNIPITTSLPNIIHVSEEEVYFSNSGSPTPAAWYTPKKKQHPENEFGFNLHAEKGGGHFVGAVDKRSIGERAGLCTGQRIVGVNGKLIYPSTPYRDVVALIKENPLVTELLVASEEVDRWYTNNRTEYSFQNAEVYSPSSPVSFIPASIIDSFLNLLKKDCSSNE</sequence>
<protein>
    <submittedName>
        <fullName evidence="7">PDZ domain-containing protein</fullName>
    </submittedName>
</protein>
<dbReference type="Gene3D" id="2.30.42.10">
    <property type="match status" value="2"/>
</dbReference>
<feature type="domain" description="PDZ" evidence="4">
    <location>
        <begin position="124"/>
        <end position="197"/>
    </location>
</feature>
<reference evidence="7" key="1">
    <citation type="submission" date="2017-02" db="UniProtKB">
        <authorList>
            <consortium name="WormBaseParasite"/>
        </authorList>
    </citation>
    <scope>IDENTIFICATION</scope>
</reference>
<comment type="subcellular location">
    <subcellularLocation>
        <location evidence="1">Cell membrane</location>
    </subcellularLocation>
</comment>
<dbReference type="STRING" id="51028.A0A0N4VJ87"/>
<organism evidence="7">
    <name type="scientific">Enterobius vermicularis</name>
    <name type="common">Human pinworm</name>
    <dbReference type="NCBI Taxonomy" id="51028"/>
    <lineage>
        <taxon>Eukaryota</taxon>
        <taxon>Metazoa</taxon>
        <taxon>Ecdysozoa</taxon>
        <taxon>Nematoda</taxon>
        <taxon>Chromadorea</taxon>
        <taxon>Rhabditida</taxon>
        <taxon>Spirurina</taxon>
        <taxon>Oxyuridomorpha</taxon>
        <taxon>Oxyuroidea</taxon>
        <taxon>Oxyuridae</taxon>
        <taxon>Enterobius</taxon>
    </lineage>
</organism>
<dbReference type="PANTHER" id="PTHR14191:SF3">
    <property type="entry name" value="NA(+)_H(+) EXCHANGE REGULATORY COFACTOR-LIKE PROTEIN NRFL-1"/>
    <property type="match status" value="1"/>
</dbReference>
<dbReference type="PANTHER" id="PTHR14191">
    <property type="entry name" value="PDZ DOMAIN CONTAINING PROTEIN"/>
    <property type="match status" value="1"/>
</dbReference>
<evidence type="ECO:0000313" key="5">
    <source>
        <dbReference type="EMBL" id="VDD95482.1"/>
    </source>
</evidence>
<feature type="domain" description="PDZ" evidence="4">
    <location>
        <begin position="1"/>
        <end position="74"/>
    </location>
</feature>
<evidence type="ECO:0000313" key="6">
    <source>
        <dbReference type="Proteomes" id="UP000274131"/>
    </source>
</evidence>
<dbReference type="GO" id="GO:0016324">
    <property type="term" value="C:apical plasma membrane"/>
    <property type="evidence" value="ECO:0007669"/>
    <property type="project" value="TreeGrafter"/>
</dbReference>
<reference evidence="5 6" key="2">
    <citation type="submission" date="2018-10" db="EMBL/GenBank/DDBJ databases">
        <authorList>
            <consortium name="Pathogen Informatics"/>
        </authorList>
    </citation>
    <scope>NUCLEOTIDE SEQUENCE [LARGE SCALE GENOMIC DNA]</scope>
</reference>
<keyword evidence="6" id="KW-1185">Reference proteome</keyword>
<dbReference type="Pfam" id="PF17820">
    <property type="entry name" value="PDZ_6"/>
    <property type="match status" value="2"/>
</dbReference>
<dbReference type="SUPFAM" id="SSF50156">
    <property type="entry name" value="PDZ domain-like"/>
    <property type="match status" value="2"/>
</dbReference>
<dbReference type="InterPro" id="IPR041489">
    <property type="entry name" value="PDZ_6"/>
</dbReference>
<evidence type="ECO:0000313" key="7">
    <source>
        <dbReference type="WBParaSite" id="EVEC_0001090801-mRNA-1"/>
    </source>
</evidence>
<keyword evidence="3" id="KW-0677">Repeat</keyword>
<dbReference type="SMART" id="SM00228">
    <property type="entry name" value="PDZ"/>
    <property type="match status" value="2"/>
</dbReference>
<keyword evidence="2" id="KW-0472">Membrane</keyword>
<dbReference type="PROSITE" id="PS50106">
    <property type="entry name" value="PDZ"/>
    <property type="match status" value="2"/>
</dbReference>